<accession>A0ABV8DSI4</accession>
<dbReference type="Pfam" id="PF01872">
    <property type="entry name" value="RibD_C"/>
    <property type="match status" value="1"/>
</dbReference>
<comment type="caution">
    <text evidence="5">The sequence shown here is derived from an EMBL/GenBank/DDBJ whole genome shotgun (WGS) entry which is preliminary data.</text>
</comment>
<evidence type="ECO:0000256" key="1">
    <source>
        <dbReference type="ARBA" id="ARBA00005104"/>
    </source>
</evidence>
<dbReference type="InterPro" id="IPR002734">
    <property type="entry name" value="RibDG_C"/>
</dbReference>
<organism evidence="5 6">
    <name type="scientific">Nocardia jiangsuensis</name>
    <dbReference type="NCBI Taxonomy" id="1691563"/>
    <lineage>
        <taxon>Bacteria</taxon>
        <taxon>Bacillati</taxon>
        <taxon>Actinomycetota</taxon>
        <taxon>Actinomycetes</taxon>
        <taxon>Mycobacteriales</taxon>
        <taxon>Nocardiaceae</taxon>
        <taxon>Nocardia</taxon>
    </lineage>
</organism>
<evidence type="ECO:0000259" key="4">
    <source>
        <dbReference type="Pfam" id="PF01872"/>
    </source>
</evidence>
<dbReference type="Gene3D" id="3.40.430.10">
    <property type="entry name" value="Dihydrofolate Reductase, subunit A"/>
    <property type="match status" value="1"/>
</dbReference>
<dbReference type="Proteomes" id="UP001595696">
    <property type="component" value="Unassembled WGS sequence"/>
</dbReference>
<evidence type="ECO:0000313" key="5">
    <source>
        <dbReference type="EMBL" id="MFC3962838.1"/>
    </source>
</evidence>
<feature type="domain" description="Bacterial bifunctional deaminase-reductase C-terminal" evidence="4">
    <location>
        <begin position="33"/>
        <end position="220"/>
    </location>
</feature>
<sequence length="252" mass="26524">MAVRRLELPALDPVLDDRALRELYPYPPALTRPYVRVNFVSSIDGAITDGDTVAALTTPADKALFFALRAVADAVLVGAGTVRAENYGPAGGDEEVRRWRVEHGLAPIPPVVVVSASARIEPDSRLVTAASIAPVLVTAAAADPERVAALERAGVRVIRCTGPTVTSPELLAALVDLGLYRVLCEGGPTLLGQLLDDDAVDELCVTTSPLAVGGAASRIAHSPSAARRPMRRGLTLADDDGTLLVQWIRDRG</sequence>
<comment type="pathway">
    <text evidence="1">Cofactor biosynthesis; riboflavin biosynthesis.</text>
</comment>
<name>A0ABV8DSI4_9NOCA</name>
<evidence type="ECO:0000256" key="3">
    <source>
        <dbReference type="ARBA" id="ARBA00023002"/>
    </source>
</evidence>
<dbReference type="InterPro" id="IPR024072">
    <property type="entry name" value="DHFR-like_dom_sf"/>
</dbReference>
<dbReference type="EMBL" id="JBHSAX010000013">
    <property type="protein sequence ID" value="MFC3962838.1"/>
    <property type="molecule type" value="Genomic_DNA"/>
</dbReference>
<dbReference type="RefSeq" id="WP_378612597.1">
    <property type="nucleotide sequence ID" value="NZ_JBHSAX010000013.1"/>
</dbReference>
<protein>
    <submittedName>
        <fullName evidence="5">Pyrimidine reductase family protein</fullName>
    </submittedName>
</protein>
<evidence type="ECO:0000313" key="6">
    <source>
        <dbReference type="Proteomes" id="UP001595696"/>
    </source>
</evidence>
<evidence type="ECO:0000256" key="2">
    <source>
        <dbReference type="ARBA" id="ARBA00022857"/>
    </source>
</evidence>
<keyword evidence="6" id="KW-1185">Reference proteome</keyword>
<dbReference type="PANTHER" id="PTHR38011">
    <property type="entry name" value="DIHYDROFOLATE REDUCTASE FAMILY PROTEIN (AFU_ORTHOLOGUE AFUA_8G06820)"/>
    <property type="match status" value="1"/>
</dbReference>
<reference evidence="6" key="1">
    <citation type="journal article" date="2019" name="Int. J. Syst. Evol. Microbiol.">
        <title>The Global Catalogue of Microorganisms (GCM) 10K type strain sequencing project: providing services to taxonomists for standard genome sequencing and annotation.</title>
        <authorList>
            <consortium name="The Broad Institute Genomics Platform"/>
            <consortium name="The Broad Institute Genome Sequencing Center for Infectious Disease"/>
            <person name="Wu L."/>
            <person name="Ma J."/>
        </authorList>
    </citation>
    <scope>NUCLEOTIDE SEQUENCE [LARGE SCALE GENOMIC DNA]</scope>
    <source>
        <strain evidence="6">CGMCC 4.7330</strain>
    </source>
</reference>
<proteinExistence type="predicted"/>
<dbReference type="PANTHER" id="PTHR38011:SF7">
    <property type="entry name" value="2,5-DIAMINO-6-RIBOSYLAMINO-4(3H)-PYRIMIDINONE 5'-PHOSPHATE REDUCTASE"/>
    <property type="match status" value="1"/>
</dbReference>
<dbReference type="InterPro" id="IPR050765">
    <property type="entry name" value="Riboflavin_Biosynth_HTPR"/>
</dbReference>
<dbReference type="SUPFAM" id="SSF53597">
    <property type="entry name" value="Dihydrofolate reductase-like"/>
    <property type="match status" value="1"/>
</dbReference>
<gene>
    <name evidence="5" type="ORF">ACFO0B_12665</name>
</gene>
<keyword evidence="2" id="KW-0521">NADP</keyword>
<keyword evidence="3" id="KW-0560">Oxidoreductase</keyword>